<dbReference type="GO" id="GO:0005524">
    <property type="term" value="F:ATP binding"/>
    <property type="evidence" value="ECO:0007669"/>
    <property type="project" value="InterPro"/>
</dbReference>
<keyword evidence="2" id="KW-1185">Reference proteome</keyword>
<dbReference type="GO" id="GO:0046917">
    <property type="term" value="F:triphosphoribosyl-dephospho-CoA synthase activity"/>
    <property type="evidence" value="ECO:0007669"/>
    <property type="project" value="InterPro"/>
</dbReference>
<dbReference type="PANTHER" id="PTHR42280:SF1">
    <property type="entry name" value="CITG FAMILY PROTEIN"/>
    <property type="match status" value="1"/>
</dbReference>
<dbReference type="Gene3D" id="1.10.4200.10">
    <property type="entry name" value="Triphosphoribosyl-dephospho-CoA protein"/>
    <property type="match status" value="1"/>
</dbReference>
<proteinExistence type="predicted"/>
<gene>
    <name evidence="1" type="ORF">HARCEL1_06900</name>
</gene>
<dbReference type="GeneID" id="36512221"/>
<name>A0A2R4X0Y5_9EURY</name>
<dbReference type="EMBL" id="CP028858">
    <property type="protein sequence ID" value="AWB27452.1"/>
    <property type="molecule type" value="Genomic_DNA"/>
</dbReference>
<dbReference type="InterPro" id="IPR002736">
    <property type="entry name" value="CitG"/>
</dbReference>
<dbReference type="PANTHER" id="PTHR42280">
    <property type="entry name" value="CITG FAMILY PROTEIN"/>
    <property type="match status" value="1"/>
</dbReference>
<dbReference type="RefSeq" id="WP_108381821.1">
    <property type="nucleotide sequence ID" value="NZ_CP028858.1"/>
</dbReference>
<evidence type="ECO:0000313" key="1">
    <source>
        <dbReference type="EMBL" id="AWB27452.1"/>
    </source>
</evidence>
<organism evidence="1 2">
    <name type="scientific">Halococcoides cellulosivorans</name>
    <dbReference type="NCBI Taxonomy" id="1679096"/>
    <lineage>
        <taxon>Archaea</taxon>
        <taxon>Methanobacteriati</taxon>
        <taxon>Methanobacteriota</taxon>
        <taxon>Stenosarchaea group</taxon>
        <taxon>Halobacteria</taxon>
        <taxon>Halobacteriales</taxon>
        <taxon>Haloarculaceae</taxon>
        <taxon>Halococcoides</taxon>
    </lineage>
</organism>
<accession>A0A2R4X0Y5</accession>
<protein>
    <submittedName>
        <fullName evidence="1">Triphosphoribosyl-dephospho-CoA synthase</fullName>
    </submittedName>
</protein>
<dbReference type="KEGG" id="harc:HARCEL1_06900"/>
<reference evidence="1 2" key="1">
    <citation type="submission" date="2018-04" db="EMBL/GenBank/DDBJ databases">
        <title>Halococcoides cellulosivorans gen. nov., sp. nov., an extremely halophilic cellulose-utilizing haloarchaeon from hypersaline lakes.</title>
        <authorList>
            <person name="Sorokin D.Y."/>
            <person name="Toshchakov S.V."/>
            <person name="Samarov N.I."/>
            <person name="Korzhenkov A."/>
            <person name="Kublanov I.V."/>
        </authorList>
    </citation>
    <scope>NUCLEOTIDE SEQUENCE [LARGE SCALE GENOMIC DNA]</scope>
    <source>
        <strain evidence="1 2">HArcel1</strain>
    </source>
</reference>
<dbReference type="AlphaFoldDB" id="A0A2R4X0Y5"/>
<evidence type="ECO:0000313" key="2">
    <source>
        <dbReference type="Proteomes" id="UP000244727"/>
    </source>
</evidence>
<sequence length="290" mass="30490">MSPDSRAEPSATERTPAQAAMLALLLEVAATPTPGNVDRAHDHSDLRFEHFLAGAVGALDGLSMAARPDVGLGRAFERAVAGMATQRGGNTQFGGLLVLVPLVRAQAHGALTRDGARAVVDRTTVADSVAFFEAFDHVDVAVDEPPPALADCDVRDADAAIQAVREREIDLGALLVADAARNAIGREYADGFERTFAIARRLRAGEGPVLDRAAAVWLDTLADQPDTLIAIQHDAETAQWASERAQAVREGKASLDAITASFQERSINPGTTADLLAGGLFVALQRGLTV</sequence>
<dbReference type="Pfam" id="PF01874">
    <property type="entry name" value="CitG"/>
    <property type="match status" value="1"/>
</dbReference>
<dbReference type="Proteomes" id="UP000244727">
    <property type="component" value="Chromosome"/>
</dbReference>